<dbReference type="Gene3D" id="4.10.800.20">
    <property type="match status" value="1"/>
</dbReference>
<feature type="binding site" evidence="10">
    <location>
        <begin position="301"/>
        <end position="306"/>
    </location>
    <ligand>
        <name>substrate</name>
    </ligand>
</feature>
<dbReference type="InterPro" id="IPR006329">
    <property type="entry name" value="AMPD"/>
</dbReference>
<evidence type="ECO:0000256" key="4">
    <source>
        <dbReference type="ARBA" id="ARBA00022723"/>
    </source>
</evidence>
<gene>
    <name evidence="12" type="ORF">SELMODRAFT_106908</name>
</gene>
<dbReference type="GO" id="GO:0003876">
    <property type="term" value="F:AMP deaminase activity"/>
    <property type="evidence" value="ECO:0000318"/>
    <property type="project" value="GO_Central"/>
</dbReference>
<comment type="catalytic activity">
    <reaction evidence="8">
        <text>AMP + H2O + H(+) = IMP + NH4(+)</text>
        <dbReference type="Rhea" id="RHEA:14777"/>
        <dbReference type="ChEBI" id="CHEBI:15377"/>
        <dbReference type="ChEBI" id="CHEBI:15378"/>
        <dbReference type="ChEBI" id="CHEBI:28938"/>
        <dbReference type="ChEBI" id="CHEBI:58053"/>
        <dbReference type="ChEBI" id="CHEBI:456215"/>
        <dbReference type="EC" id="3.5.4.6"/>
    </reaction>
</comment>
<dbReference type="FunFam" id="3.20.20.140:FF:000035">
    <property type="entry name" value="Probable amp deaminase"/>
    <property type="match status" value="1"/>
</dbReference>
<keyword evidence="7" id="KW-0546">Nucleotide metabolism</keyword>
<dbReference type="GO" id="GO:0006188">
    <property type="term" value="P:IMP biosynthetic process"/>
    <property type="evidence" value="ECO:0000318"/>
    <property type="project" value="GO_Central"/>
</dbReference>
<dbReference type="EMBL" id="GL377599">
    <property type="protein sequence ID" value="EFJ21389.1"/>
    <property type="molecule type" value="Genomic_DNA"/>
</dbReference>
<dbReference type="OMA" id="FHRKFPY"/>
<evidence type="ECO:0000256" key="2">
    <source>
        <dbReference type="ARBA" id="ARBA00006676"/>
    </source>
</evidence>
<evidence type="ECO:0000256" key="9">
    <source>
        <dbReference type="PIRSR" id="PIRSR606329-1"/>
    </source>
</evidence>
<dbReference type="Pfam" id="PF19326">
    <property type="entry name" value="AMP_deaminase"/>
    <property type="match status" value="1"/>
</dbReference>
<dbReference type="eggNOG" id="KOG1096">
    <property type="taxonomic scope" value="Eukaryota"/>
</dbReference>
<keyword evidence="4 11" id="KW-0479">Metal-binding</keyword>
<feature type="binding site" evidence="10">
    <location>
        <position position="232"/>
    </location>
    <ligand>
        <name>substrate</name>
    </ligand>
</feature>
<comment type="cofactor">
    <cofactor evidence="11">
        <name>Zn(2+)</name>
        <dbReference type="ChEBI" id="CHEBI:29105"/>
    </cofactor>
    <text evidence="11">Binds 1 zinc ion per subunit.</text>
</comment>
<keyword evidence="5" id="KW-0378">Hydrolase</keyword>
<dbReference type="InterPro" id="IPR032466">
    <property type="entry name" value="Metal_Hydrolase"/>
</dbReference>
<dbReference type="FunFam" id="4.10.800.20:FF:000001">
    <property type="entry name" value="AMP deaminase"/>
    <property type="match status" value="1"/>
</dbReference>
<dbReference type="GO" id="GO:0046033">
    <property type="term" value="P:AMP metabolic process"/>
    <property type="evidence" value="ECO:0000318"/>
    <property type="project" value="GO_Central"/>
</dbReference>
<comment type="similarity">
    <text evidence="2">Belongs to the metallo-dependent hydrolases superfamily. Adenosine and AMP deaminases family.</text>
</comment>
<dbReference type="InParanoid" id="D8S221"/>
<dbReference type="NCBIfam" id="TIGR01429">
    <property type="entry name" value="AMP_deaminase"/>
    <property type="match status" value="1"/>
</dbReference>
<proteinExistence type="inferred from homology"/>
<sequence>MSVIVLQDDDPKSFGLSHSPSLECLVASLEQQTEKSETHSARPHSLADGLLGAPDPVAADILRKEPQQETFVRMKVTPYDPPTAEEEEVCIVLQQCLALREKYLFVEKDPPWRKGMFCASGFNPDPFHYEPEPRSQHVFKEIDGVIHVYANSEAKEELFPVPDATTFFTDMHRILRLTGLGNVRTFCYHRLHLLEQKFSLHLMLNADREFLAQKSAPHRDFYNVRKVDTHVHHSSCMNQKHLLRFIKSKLRNEPDEVVIFRDGQYLTLKEVFESLDLTGYDLNVDLLDVHADKNTFHRFDKFNLKYNPCGQSRLREIFLKQDNLIQGRFLAELTKEVFQDLAVSKYQMAEYRISVYGRKQSEWDQLASWIVNNELYSENVVWLVQVPRLYIFYKMMGIVTSFQTILNNLFLPLFEVTIDPGSHPQLHIFLKQVVAFDMVDDESKPERRPNKHMQTPAQWDINFNPAYSYWAYYIYANMYTLNKLRESKGLCTIKFRPHSGEAGDLDHLASTFLLAHNIAHGNNLRKSPGLQYLYYLAQIGLAMSPLSNNSLFLDYHRNPFPMFFSRGLNVSLSTDDPLQIHLTKEPLVEEYSIAAQVWKLSSCDLCEIARNSVYQSGFPHHMKLHWIGHKYFKRGAAGNDIHKTNVPHIRVEFRYETWQEELQYICLGGARISEEIDP</sequence>
<dbReference type="Proteomes" id="UP000001514">
    <property type="component" value="Unassembled WGS sequence"/>
</dbReference>
<evidence type="ECO:0000313" key="12">
    <source>
        <dbReference type="EMBL" id="EFJ21389.1"/>
    </source>
</evidence>
<dbReference type="STRING" id="88036.D8S221"/>
<dbReference type="GO" id="GO:0046872">
    <property type="term" value="F:metal ion binding"/>
    <property type="evidence" value="ECO:0007669"/>
    <property type="project" value="UniProtKB-KW"/>
</dbReference>
<evidence type="ECO:0000256" key="3">
    <source>
        <dbReference type="ARBA" id="ARBA00012775"/>
    </source>
</evidence>
<dbReference type="AlphaFoldDB" id="D8S221"/>
<feature type="binding site" evidence="11">
    <location>
        <position position="575"/>
    </location>
    <ligand>
        <name>Zn(2+)</name>
        <dbReference type="ChEBI" id="CHEBI:29105"/>
        <note>catalytic</note>
    </ligand>
</feature>
<dbReference type="EC" id="3.5.4.6" evidence="3"/>
<feature type="binding site" evidence="11">
    <location>
        <position position="230"/>
    </location>
    <ligand>
        <name>Zn(2+)</name>
        <dbReference type="ChEBI" id="CHEBI:29105"/>
        <note>catalytic</note>
    </ligand>
</feature>
<dbReference type="PROSITE" id="PS00485">
    <property type="entry name" value="A_DEAMINASE"/>
    <property type="match status" value="1"/>
</dbReference>
<dbReference type="GO" id="GO:0005829">
    <property type="term" value="C:cytosol"/>
    <property type="evidence" value="ECO:0000318"/>
    <property type="project" value="GO_Central"/>
</dbReference>
<dbReference type="UniPathway" id="UPA00591">
    <property type="reaction ID" value="UER00663"/>
</dbReference>
<dbReference type="InterPro" id="IPR006650">
    <property type="entry name" value="A/AMP_deam_AS"/>
</dbReference>
<keyword evidence="13" id="KW-1185">Reference proteome</keyword>
<evidence type="ECO:0000256" key="6">
    <source>
        <dbReference type="ARBA" id="ARBA00022833"/>
    </source>
</evidence>
<dbReference type="OrthoDB" id="1723809at2759"/>
<dbReference type="HOGENOM" id="CLU_003782_3_0_1"/>
<feature type="binding site" evidence="11">
    <location>
        <position position="498"/>
    </location>
    <ligand>
        <name>Zn(2+)</name>
        <dbReference type="ChEBI" id="CHEBI:29105"/>
        <note>catalytic</note>
    </ligand>
</feature>
<dbReference type="CDD" id="cd01319">
    <property type="entry name" value="AMPD"/>
    <property type="match status" value="1"/>
</dbReference>
<evidence type="ECO:0000256" key="5">
    <source>
        <dbReference type="ARBA" id="ARBA00022801"/>
    </source>
</evidence>
<keyword evidence="6 11" id="KW-0862">Zinc</keyword>
<dbReference type="KEGG" id="smo:SELMODRAFT_106908"/>
<feature type="binding site" evidence="10">
    <location>
        <position position="501"/>
    </location>
    <ligand>
        <name>substrate</name>
    </ligand>
</feature>
<accession>D8S221</accession>
<evidence type="ECO:0000256" key="11">
    <source>
        <dbReference type="PIRSR" id="PIRSR606329-3"/>
    </source>
</evidence>
<dbReference type="PANTHER" id="PTHR11359">
    <property type="entry name" value="AMP DEAMINASE"/>
    <property type="match status" value="1"/>
</dbReference>
<dbReference type="Gramene" id="EFJ21389">
    <property type="protein sequence ID" value="EFJ21389"/>
    <property type="gene ID" value="SELMODRAFT_106908"/>
</dbReference>
<evidence type="ECO:0000256" key="8">
    <source>
        <dbReference type="ARBA" id="ARBA00051746"/>
    </source>
</evidence>
<evidence type="ECO:0000256" key="10">
    <source>
        <dbReference type="PIRSR" id="PIRSR606329-2"/>
    </source>
</evidence>
<feature type="binding site" evidence="11">
    <location>
        <position position="232"/>
    </location>
    <ligand>
        <name>Zn(2+)</name>
        <dbReference type="ChEBI" id="CHEBI:29105"/>
        <note>catalytic</note>
    </ligand>
</feature>
<reference evidence="12 13" key="1">
    <citation type="journal article" date="2011" name="Science">
        <title>The Selaginella genome identifies genetic changes associated with the evolution of vascular plants.</title>
        <authorList>
            <person name="Banks J.A."/>
            <person name="Nishiyama T."/>
            <person name="Hasebe M."/>
            <person name="Bowman J.L."/>
            <person name="Gribskov M."/>
            <person name="dePamphilis C."/>
            <person name="Albert V.A."/>
            <person name="Aono N."/>
            <person name="Aoyama T."/>
            <person name="Ambrose B.A."/>
            <person name="Ashton N.W."/>
            <person name="Axtell M.J."/>
            <person name="Barker E."/>
            <person name="Barker M.S."/>
            <person name="Bennetzen J.L."/>
            <person name="Bonawitz N.D."/>
            <person name="Chapple C."/>
            <person name="Cheng C."/>
            <person name="Correa L.G."/>
            <person name="Dacre M."/>
            <person name="DeBarry J."/>
            <person name="Dreyer I."/>
            <person name="Elias M."/>
            <person name="Engstrom E.M."/>
            <person name="Estelle M."/>
            <person name="Feng L."/>
            <person name="Finet C."/>
            <person name="Floyd S.K."/>
            <person name="Frommer W.B."/>
            <person name="Fujita T."/>
            <person name="Gramzow L."/>
            <person name="Gutensohn M."/>
            <person name="Harholt J."/>
            <person name="Hattori M."/>
            <person name="Heyl A."/>
            <person name="Hirai T."/>
            <person name="Hiwatashi Y."/>
            <person name="Ishikawa M."/>
            <person name="Iwata M."/>
            <person name="Karol K.G."/>
            <person name="Koehler B."/>
            <person name="Kolukisaoglu U."/>
            <person name="Kubo M."/>
            <person name="Kurata T."/>
            <person name="Lalonde S."/>
            <person name="Li K."/>
            <person name="Li Y."/>
            <person name="Litt A."/>
            <person name="Lyons E."/>
            <person name="Manning G."/>
            <person name="Maruyama T."/>
            <person name="Michael T.P."/>
            <person name="Mikami K."/>
            <person name="Miyazaki S."/>
            <person name="Morinaga S."/>
            <person name="Murata T."/>
            <person name="Mueller-Roeber B."/>
            <person name="Nelson D.R."/>
            <person name="Obara M."/>
            <person name="Oguri Y."/>
            <person name="Olmstead R.G."/>
            <person name="Onodera N."/>
            <person name="Petersen B.L."/>
            <person name="Pils B."/>
            <person name="Prigge M."/>
            <person name="Rensing S.A."/>
            <person name="Riano-Pachon D.M."/>
            <person name="Roberts A.W."/>
            <person name="Sato Y."/>
            <person name="Scheller H.V."/>
            <person name="Schulz B."/>
            <person name="Schulz C."/>
            <person name="Shakirov E.V."/>
            <person name="Shibagaki N."/>
            <person name="Shinohara N."/>
            <person name="Shippen D.E."/>
            <person name="Soerensen I."/>
            <person name="Sotooka R."/>
            <person name="Sugimoto N."/>
            <person name="Sugita M."/>
            <person name="Sumikawa N."/>
            <person name="Tanurdzic M."/>
            <person name="Theissen G."/>
            <person name="Ulvskov P."/>
            <person name="Wakazuki S."/>
            <person name="Weng J.K."/>
            <person name="Willats W.W."/>
            <person name="Wipf D."/>
            <person name="Wolf P.G."/>
            <person name="Yang L."/>
            <person name="Zimmer A.D."/>
            <person name="Zhu Q."/>
            <person name="Mitros T."/>
            <person name="Hellsten U."/>
            <person name="Loque D."/>
            <person name="Otillar R."/>
            <person name="Salamov A."/>
            <person name="Schmutz J."/>
            <person name="Shapiro H."/>
            <person name="Lindquist E."/>
            <person name="Lucas S."/>
            <person name="Rokhsar D."/>
            <person name="Grigoriev I.V."/>
        </authorList>
    </citation>
    <scope>NUCLEOTIDE SEQUENCE [LARGE SCALE GENOMIC DNA]</scope>
</reference>
<organism evidence="13">
    <name type="scientific">Selaginella moellendorffii</name>
    <name type="common">Spikemoss</name>
    <dbReference type="NCBI Taxonomy" id="88036"/>
    <lineage>
        <taxon>Eukaryota</taxon>
        <taxon>Viridiplantae</taxon>
        <taxon>Streptophyta</taxon>
        <taxon>Embryophyta</taxon>
        <taxon>Tracheophyta</taxon>
        <taxon>Lycopodiopsida</taxon>
        <taxon>Selaginellales</taxon>
        <taxon>Selaginellaceae</taxon>
        <taxon>Selaginella</taxon>
    </lineage>
</organism>
<dbReference type="SUPFAM" id="SSF51556">
    <property type="entry name" value="Metallo-dependent hydrolases"/>
    <property type="match status" value="1"/>
</dbReference>
<name>D8S221_SELML</name>
<comment type="pathway">
    <text evidence="1">Purine metabolism; IMP biosynthesis via salvage pathway; IMP from AMP: step 1/1.</text>
</comment>
<dbReference type="Gene3D" id="3.20.20.140">
    <property type="entry name" value="Metal-dependent hydrolases"/>
    <property type="match status" value="1"/>
</dbReference>
<feature type="active site" description="Proton acceptor" evidence="9">
    <location>
        <position position="520"/>
    </location>
</feature>
<protein>
    <recommendedName>
        <fullName evidence="3">AMP deaminase</fullName>
        <ecNumber evidence="3">3.5.4.6</ecNumber>
    </recommendedName>
</protein>
<evidence type="ECO:0000313" key="13">
    <source>
        <dbReference type="Proteomes" id="UP000001514"/>
    </source>
</evidence>
<feature type="binding site" evidence="10">
    <location>
        <begin position="576"/>
        <end position="579"/>
    </location>
    <ligand>
        <name>substrate</name>
    </ligand>
</feature>
<evidence type="ECO:0000256" key="1">
    <source>
        <dbReference type="ARBA" id="ARBA00004955"/>
    </source>
</evidence>
<dbReference type="GO" id="GO:0032264">
    <property type="term" value="P:IMP salvage"/>
    <property type="evidence" value="ECO:0007669"/>
    <property type="project" value="UniProtKB-UniPathway"/>
</dbReference>
<dbReference type="PANTHER" id="PTHR11359:SF0">
    <property type="entry name" value="AMP DEAMINASE"/>
    <property type="match status" value="1"/>
</dbReference>
<evidence type="ECO:0000256" key="7">
    <source>
        <dbReference type="ARBA" id="ARBA00023080"/>
    </source>
</evidence>